<evidence type="ECO:0000256" key="3">
    <source>
        <dbReference type="ARBA" id="ARBA00022989"/>
    </source>
</evidence>
<feature type="domain" description="Translocation and assembly module TamB C-terminal" evidence="5">
    <location>
        <begin position="2354"/>
        <end position="2608"/>
    </location>
</feature>
<sequence length="2664" mass="286004">MLRGMRRGLLLLFLGLFLLLPAWPPLLKGAVDRALPLLGFRGSVGEVSGHLLFGLRLKRVALQGEGIWLQAEEVDLFYDLLGLLRRELPLALTLRKARLGLTWEALIPEKPGPPPAVRVVFRSLRLEEVEAELPRGGRLFLPSMRLSLVGENPYRFLARLPGGSFQGEAKALSPDLSAWEVAYAGEVRGLAFFYEGLKGGRLFGVFRVGPSGMEGRARVEGGAVELVGFPLTGVEGEVLLRDERVEAVLKGVGLEGPLRAKALVDLRGERYRFRMEGQPRLPALARHYGLTLPLEGEGRLVLEGEGWEAVRVRGRFVGEGRLLGEPFRHRGTLAFDRVFTLEAEAEGRLFDRDYALSFALRGGRYGGSLADTLGSRLALEGEGSRLRVRGRAAWPRPLEGLAAVDFRQEGKRWRLGLQSPGVRLPLFAPLDLSGEVRGEGEKVAGRLGPLGLSGTWGSLALTLAPTPMVVGSLEGEGRLLGGRLSAELRYDAPYARFPLSVRQEAWGFRFQSPYGEGSYRGGALALTLRGLPIRALDEMRLYGKALYREGGLSGRLFLKGRYLELEAGLRRLGADLAGRLLTPLGEVPLKGRYDPGPGLLLEGLGLRLTYGEALRLQGQGELGGVGLRADLAYREGFSGFLDFATPYGVSGRVLGEGKRLALKVFGLLEGEGEVYPEVRLLGRLLPPLPEGLSLPPLTFRLTREGAEVLGVGRVAFAEGFPFRLDLPFRYRGAEGRLLAQGGLEGGRFTLSTPYGEVKGEGPWRRLGLVGGGEVPALGAWSLKGSMDLPTLAYRGEVGLPKGGLRLALSGKGAGLRFLGQAPGLRVLGGYEGGLSLLLQAEGYDLTPFGLPARAFGTWGHRGGRMRLAASFGEALFQGEELLSARIRLSGPYLEGEGRVSPEGATLTFRGAYRAGGLEVRARGEGGGPWGDLRFQVLGEARVPHLDPMAFGGEVRTAGGIRYRLLGPVSLEGEGVRYRGHLDLPLTLLGKAGRLSGSFQGEGLKVAGEGEGSWAGLAFSWRGAYGDGPSLSLRLPGGEARLEGREVVLALEEVAPLAEALGVSLTGKAWARLALSGEGEGEAALRLGQEALAATYRGTLLSLVLPERGLGLSWDWREGKLMGLGALEGEGAFRLGEEASGAFRYRGVEVGFAGPLSALKVQARYREEALGEAWLRGVVDLLALKGEGEMGYASAYAEGEGRFAFSGSRYEGEGRLRSLRYLVQEGPFRFSGEGLEAEALWEAPMAFSARYEDGLSLWARGRAEVEGFQVEADLAHGPEGYRGSLKAVGWGLEVRALGEGPLRFQVLGEGLKAEGEASGLEVFGTLGFSRAWGKARLEAGGRFSGRLPELSLEGEGALVGEGKRLPFAFRYRGAGLDPKALSLFGEGEGYRLALAEGRLSLELDQDLTPFGLPARLRASADGPFADPVAVVLERPEGRLSGKVWPWPLRAELKGEVLGEGVEARYEGSLALRFLGPHLRGEARYGEGLLGALTFRYPLLEGEVDLGEGRFTLRGEGGLGGRVEGAFCLPPPLGKCPGLRADLEGGLTYGASAFSGRYAYRAQEGFLGELTGEGRLATPYGAVRLLGRGAGLDLEGEGLPLKGRLELFPLALTYRYEGPLPQGLGALWAQGTYPGPWLLGTYRYGDLALELKGLPGFRVALAGEGVSGEVGLEGVRLVLEGFRLGPLALSGRAEGPFSGAHVDLSLSAFGREARAVGRVGTEGLALAFSGDLEGQVSWKEAWAGRLAFREGWLDFAGKGFPEVRGEVLGVGVALLWPRLEVSGLEVDLLAREARGETALFGLTARGEGKEVALGYRVPGLDLPLEGRLDLSALALELTSPKGEGALRYGEGRVSGRLALDLGGLLLDLEGTGDRVRLVGRHPDSPWWAAGAGSLEGEVDLQGAYRLDYRAGPQALTLTGRLLEARLVAEGPYLSGSLTYPAGGELKVDLPLAPLESRFGGRVHGEGYQVEGVLAGGVGRMGVKGRLLPLEGELTLEETALEDFLARYAPYLKGRVSGRLSLAAREAQGEVAGFVEVSGKRLPLSLKVSLAPGRAEGEGRIGESPFRLSLEGDRVDFSASPRAFPLHLLLAAVAGPLEGEAYWTGAARLRFPLSDPRRGEGVLVGESLVFRGGGDELRGRAAFRYGGETLYVDHLRLSGKGLWEGGGYWSPRGSDLYLNLKDTAFTPVLQVIPALKPYRPEASGTLALRLTQEGFQVQMEAFRFRLGPVAGYLPTGLLALNGGARAEGEITLTAPFPGRGRLGLEGTLDSFQVSAKGAVSLPGLKEDTPAEVSFRYPTYGVALRLGEAEAEGTLFPLRLAGYGRLPLSYPQYYLQDGLLDVKSFFLYEEKGTYHLTGNAEVLRARLAIPEASARNLSGEGVKVAEKPAPVPLVFEGVRLFAERGVLVQERLAQGELKGEVYLGGTYQDPFLAGEVQALWGSFRLWDSLFTLDPGSSRLQFSPDRGFLPRFTLKAKAETRGYQVFLSAEGEFVRENGRVKVRLTPRFTSEPPLSEPEIYALLALGTPDVARLTETLPQAALGAALENLVLGQLERELAKAFGLDRFQVEVPLFQGGELGETRFSIGKYLSPELFLGYQVDLRGQQTFSAQYRRDGLTFTLGTTFQFGDGRLSRLDFALGYDLTSSLAVSLGLEASDTVRFSVGALYRW</sequence>
<comment type="subcellular location">
    <subcellularLocation>
        <location evidence="1">Membrane</location>
        <topology evidence="1">Single-pass membrane protein</topology>
    </subcellularLocation>
</comment>
<name>A0ABM5VM74_THEA5</name>
<dbReference type="InterPro" id="IPR007452">
    <property type="entry name" value="TamB_C"/>
</dbReference>
<dbReference type="Pfam" id="PF04357">
    <property type="entry name" value="TamB"/>
    <property type="match status" value="1"/>
</dbReference>
<evidence type="ECO:0000259" key="5">
    <source>
        <dbReference type="Pfam" id="PF04357"/>
    </source>
</evidence>
<proteinExistence type="predicted"/>
<dbReference type="EMBL" id="CP010822">
    <property type="protein sequence ID" value="ALJ91242.1"/>
    <property type="molecule type" value="Genomic_DNA"/>
</dbReference>
<keyword evidence="2" id="KW-0812">Transmembrane</keyword>
<evidence type="ECO:0000313" key="6">
    <source>
        <dbReference type="EMBL" id="ALJ91242.1"/>
    </source>
</evidence>
<keyword evidence="7" id="KW-1185">Reference proteome</keyword>
<keyword evidence="3" id="KW-1133">Transmembrane helix</keyword>
<keyword evidence="4" id="KW-0472">Membrane</keyword>
<organism evidence="6 7">
    <name type="scientific">Thermus aquaticus (strain ATCC BAA-2747 / Y51MC23)</name>
    <dbReference type="NCBI Taxonomy" id="498848"/>
    <lineage>
        <taxon>Bacteria</taxon>
        <taxon>Thermotogati</taxon>
        <taxon>Deinococcota</taxon>
        <taxon>Deinococci</taxon>
        <taxon>Thermales</taxon>
        <taxon>Thermaceae</taxon>
        <taxon>Thermus</taxon>
    </lineage>
</organism>
<accession>A0ABM5VM74</accession>
<dbReference type="Proteomes" id="UP000058660">
    <property type="component" value="Chromosome"/>
</dbReference>
<evidence type="ECO:0000256" key="4">
    <source>
        <dbReference type="ARBA" id="ARBA00023136"/>
    </source>
</evidence>
<evidence type="ECO:0000256" key="1">
    <source>
        <dbReference type="ARBA" id="ARBA00004167"/>
    </source>
</evidence>
<reference evidence="7" key="1">
    <citation type="journal article" date="2015" name="PLoS ONE">
        <title>Complete Genome Sequence of Thermus aquaticus Y51MC23.</title>
        <authorList>
            <person name="Brumm P.J."/>
            <person name="Monsma S."/>
            <person name="Keough B."/>
            <person name="Jasinovica S."/>
            <person name="Ferguson E."/>
            <person name="Schoenfeld T."/>
            <person name="Lodes M."/>
            <person name="Mead D.A."/>
        </authorList>
    </citation>
    <scope>NUCLEOTIDE SEQUENCE [LARGE SCALE GENOMIC DNA]</scope>
    <source>
        <strain evidence="7">BAA-2747 / Y51MC23</strain>
    </source>
</reference>
<evidence type="ECO:0000256" key="2">
    <source>
        <dbReference type="ARBA" id="ARBA00022692"/>
    </source>
</evidence>
<protein>
    <recommendedName>
        <fullName evidence="5">Translocation and assembly module TamB C-terminal domain-containing protein</fullName>
    </recommendedName>
</protein>
<evidence type="ECO:0000313" key="7">
    <source>
        <dbReference type="Proteomes" id="UP000058660"/>
    </source>
</evidence>
<gene>
    <name evidence="6" type="ORF">TO73_1399</name>
</gene>